<dbReference type="PANTHER" id="PTHR34382">
    <property type="entry name" value="PTS SYSTEM N,N'-DIACETYLCHITOBIOSE-SPECIFIC EIIA COMPONENT"/>
    <property type="match status" value="1"/>
</dbReference>
<comment type="caution">
    <text evidence="9">The sequence shown here is derived from an EMBL/GenBank/DDBJ whole genome shotgun (WGS) entry which is preliminary data.</text>
</comment>
<evidence type="ECO:0000313" key="10">
    <source>
        <dbReference type="Proteomes" id="UP000273977"/>
    </source>
</evidence>
<feature type="binding site" evidence="6">
    <location>
        <position position="79"/>
    </location>
    <ligand>
        <name>Mg(2+)</name>
        <dbReference type="ChEBI" id="CHEBI:18420"/>
        <note>ligand shared between all trimeric partners</note>
    </ligand>
</feature>
<sequence>MEDNSLMIMNLIIHAGDAKSSAMEAIYAAKKKDFDLANEKIKEANAKINQAHNTQTNLLTEEANGNHTELSLLMIHAQDHLMTALTFLDMAKELIDVYSAMETLKAERGTDGE</sequence>
<feature type="active site" description="Tele-phosphohistidine intermediate" evidence="5">
    <location>
        <position position="76"/>
    </location>
</feature>
<dbReference type="GO" id="GO:0009401">
    <property type="term" value="P:phosphoenolpyruvate-dependent sugar phosphotransferase system"/>
    <property type="evidence" value="ECO:0007669"/>
    <property type="project" value="UniProtKB-KW"/>
</dbReference>
<dbReference type="Pfam" id="PF02255">
    <property type="entry name" value="PTS_IIA"/>
    <property type="match status" value="1"/>
</dbReference>
<name>A0A3N4GUD6_9LACT</name>
<dbReference type="GO" id="GO:0046872">
    <property type="term" value="F:metal ion binding"/>
    <property type="evidence" value="ECO:0007669"/>
    <property type="project" value="UniProtKB-KW"/>
</dbReference>
<keyword evidence="4" id="KW-0598">Phosphotransferase system</keyword>
<evidence type="ECO:0000256" key="8">
    <source>
        <dbReference type="SAM" id="Coils"/>
    </source>
</evidence>
<evidence type="ECO:0000256" key="7">
    <source>
        <dbReference type="PROSITE-ProRule" id="PRU00418"/>
    </source>
</evidence>
<dbReference type="InterPro" id="IPR003188">
    <property type="entry name" value="PTS_IIA_lac/cel"/>
</dbReference>
<dbReference type="PROSITE" id="PS51095">
    <property type="entry name" value="PTS_EIIA_TYPE_3"/>
    <property type="match status" value="1"/>
</dbReference>
<organism evidence="9 10">
    <name type="scientific">Aerococcus agrisoli</name>
    <dbReference type="NCBI Taxonomy" id="2487350"/>
    <lineage>
        <taxon>Bacteria</taxon>
        <taxon>Bacillati</taxon>
        <taxon>Bacillota</taxon>
        <taxon>Bacilli</taxon>
        <taxon>Lactobacillales</taxon>
        <taxon>Aerococcaceae</taxon>
        <taxon>Aerococcus</taxon>
    </lineage>
</organism>
<proteinExistence type="predicted"/>
<evidence type="ECO:0000313" key="9">
    <source>
        <dbReference type="EMBL" id="RPA65077.1"/>
    </source>
</evidence>
<evidence type="ECO:0000256" key="1">
    <source>
        <dbReference type="ARBA" id="ARBA00022448"/>
    </source>
</evidence>
<keyword evidence="3" id="KW-0808">Transferase</keyword>
<keyword evidence="10" id="KW-1185">Reference proteome</keyword>
<dbReference type="PANTHER" id="PTHR34382:SF7">
    <property type="entry name" value="PTS SYSTEM N,N'-DIACETYLCHITOBIOSE-SPECIFIC EIIA COMPONENT"/>
    <property type="match status" value="1"/>
</dbReference>
<dbReference type="SUPFAM" id="SSF46973">
    <property type="entry name" value="Enzyme IIa from lactose specific PTS, IIa-lac"/>
    <property type="match status" value="1"/>
</dbReference>
<evidence type="ECO:0000256" key="6">
    <source>
        <dbReference type="PIRSR" id="PIRSR000699-2"/>
    </source>
</evidence>
<feature type="modified residue" description="Phosphohistidine; by HPr" evidence="7">
    <location>
        <position position="76"/>
    </location>
</feature>
<keyword evidence="1" id="KW-0813">Transport</keyword>
<dbReference type="GO" id="GO:0016740">
    <property type="term" value="F:transferase activity"/>
    <property type="evidence" value="ECO:0007669"/>
    <property type="project" value="UniProtKB-KW"/>
</dbReference>
<dbReference type="OrthoDB" id="350602at2"/>
<keyword evidence="8" id="KW-0175">Coiled coil</keyword>
<keyword evidence="6" id="KW-0460">Magnesium</keyword>
<dbReference type="CDD" id="cd00215">
    <property type="entry name" value="PTS_IIA_lac"/>
    <property type="match status" value="1"/>
</dbReference>
<keyword evidence="2" id="KW-0762">Sugar transport</keyword>
<dbReference type="RefSeq" id="WP_123779180.1">
    <property type="nucleotide sequence ID" value="NZ_RKMG01000002.1"/>
</dbReference>
<reference evidence="9 10" key="1">
    <citation type="submission" date="2018-11" db="EMBL/GenBank/DDBJ databases">
        <title>Aerococcus sp. SJQ22, whole genome shotgun sequence.</title>
        <authorList>
            <person name="Sun L."/>
            <person name="Gao X."/>
            <person name="Chen W."/>
            <person name="Huang K."/>
        </authorList>
    </citation>
    <scope>NUCLEOTIDE SEQUENCE [LARGE SCALE GENOMIC DNA]</scope>
    <source>
        <strain evidence="9 10">SJQ22</strain>
    </source>
</reference>
<dbReference type="InterPro" id="IPR036542">
    <property type="entry name" value="PTS_IIA_lac/cel_sf"/>
</dbReference>
<protein>
    <submittedName>
        <fullName evidence="9">PTS lactose/cellobiose transporter subunit IIA</fullName>
    </submittedName>
</protein>
<evidence type="ECO:0000256" key="3">
    <source>
        <dbReference type="ARBA" id="ARBA00022679"/>
    </source>
</evidence>
<dbReference type="PIRSF" id="PIRSF000699">
    <property type="entry name" value="PTS_IILac_III"/>
    <property type="match status" value="1"/>
</dbReference>
<dbReference type="Gene3D" id="1.20.58.80">
    <property type="entry name" value="Phosphotransferase system, lactose/cellobiose-type IIA subunit"/>
    <property type="match status" value="1"/>
</dbReference>
<accession>A0A3N4GUD6</accession>
<feature type="coiled-coil region" evidence="8">
    <location>
        <begin position="27"/>
        <end position="61"/>
    </location>
</feature>
<dbReference type="EMBL" id="RKMG01000002">
    <property type="protein sequence ID" value="RPA65077.1"/>
    <property type="molecule type" value="Genomic_DNA"/>
</dbReference>
<evidence type="ECO:0000256" key="2">
    <source>
        <dbReference type="ARBA" id="ARBA00022597"/>
    </source>
</evidence>
<gene>
    <name evidence="9" type="ORF">EF384_01320</name>
</gene>
<dbReference type="Proteomes" id="UP000273977">
    <property type="component" value="Unassembled WGS sequence"/>
</dbReference>
<evidence type="ECO:0000256" key="4">
    <source>
        <dbReference type="ARBA" id="ARBA00022683"/>
    </source>
</evidence>
<comment type="cofactor">
    <cofactor evidence="6">
        <name>Mg(2+)</name>
        <dbReference type="ChEBI" id="CHEBI:18420"/>
    </cofactor>
    <text evidence="6">Binds 1 Mg(2+) ion per trimer.</text>
</comment>
<dbReference type="AlphaFoldDB" id="A0A3N4GUD6"/>
<evidence type="ECO:0000256" key="5">
    <source>
        <dbReference type="PIRSR" id="PIRSR000699-1"/>
    </source>
</evidence>
<keyword evidence="6" id="KW-0479">Metal-binding</keyword>